<dbReference type="RefSeq" id="XP_033582241.1">
    <property type="nucleotide sequence ID" value="XM_033714507.1"/>
</dbReference>
<feature type="non-terminal residue" evidence="2">
    <location>
        <position position="1"/>
    </location>
</feature>
<evidence type="ECO:0000313" key="3">
    <source>
        <dbReference type="Proteomes" id="UP000504636"/>
    </source>
</evidence>
<dbReference type="PANTHER" id="PTHR24148:SF64">
    <property type="entry name" value="HETEROKARYON INCOMPATIBILITY DOMAIN-CONTAINING PROTEIN"/>
    <property type="match status" value="1"/>
</dbReference>
<dbReference type="OrthoDB" id="2157530at2759"/>
<evidence type="ECO:0000313" key="4">
    <source>
        <dbReference type="RefSeq" id="XP_033582241.1"/>
    </source>
</evidence>
<dbReference type="InterPro" id="IPR052895">
    <property type="entry name" value="HetReg/Transcr_Mod"/>
</dbReference>
<dbReference type="GeneID" id="54455400"/>
<reference evidence="4" key="2">
    <citation type="submission" date="2020-04" db="EMBL/GenBank/DDBJ databases">
        <authorList>
            <consortium name="NCBI Genome Project"/>
        </authorList>
    </citation>
    <scope>NUCLEOTIDE SEQUENCE</scope>
    <source>
        <strain evidence="4">CBS 304.34</strain>
    </source>
</reference>
<sequence length="84" mass="9544">FEALSYTWGPATTNSYHKIYIRGHRLHVTQSLHDALSQLRDEVVGYLWVDAVCINQNSDAECSSQVLLMGDIYFSALRVIVWLG</sequence>
<accession>A0A6A6Z4U4</accession>
<feature type="non-terminal residue" evidence="2">
    <location>
        <position position="84"/>
    </location>
</feature>
<proteinExistence type="predicted"/>
<protein>
    <submittedName>
        <fullName evidence="2 4">Heterokaryon incompatibility</fullName>
    </submittedName>
</protein>
<keyword evidence="3" id="KW-1185">Reference proteome</keyword>
<dbReference type="AlphaFoldDB" id="A0A6A6Z4U4"/>
<gene>
    <name evidence="2 4" type="ORF">BDZ99DRAFT_350594</name>
</gene>
<name>A0A6A6Z4U4_9PEZI</name>
<dbReference type="PANTHER" id="PTHR24148">
    <property type="entry name" value="ANKYRIN REPEAT DOMAIN-CONTAINING PROTEIN 39 HOMOLOG-RELATED"/>
    <property type="match status" value="1"/>
</dbReference>
<reference evidence="2 4" key="1">
    <citation type="journal article" date="2020" name="Stud. Mycol.">
        <title>101 Dothideomycetes genomes: a test case for predicting lifestyles and emergence of pathogens.</title>
        <authorList>
            <person name="Haridas S."/>
            <person name="Albert R."/>
            <person name="Binder M."/>
            <person name="Bloem J."/>
            <person name="Labutti K."/>
            <person name="Salamov A."/>
            <person name="Andreopoulos B."/>
            <person name="Baker S."/>
            <person name="Barry K."/>
            <person name="Bills G."/>
            <person name="Bluhm B."/>
            <person name="Cannon C."/>
            <person name="Castanera R."/>
            <person name="Culley D."/>
            <person name="Daum C."/>
            <person name="Ezra D."/>
            <person name="Gonzalez J."/>
            <person name="Henrissat B."/>
            <person name="Kuo A."/>
            <person name="Liang C."/>
            <person name="Lipzen A."/>
            <person name="Lutzoni F."/>
            <person name="Magnuson J."/>
            <person name="Mondo S."/>
            <person name="Nolan M."/>
            <person name="Ohm R."/>
            <person name="Pangilinan J."/>
            <person name="Park H.-J."/>
            <person name="Ramirez L."/>
            <person name="Alfaro M."/>
            <person name="Sun H."/>
            <person name="Tritt A."/>
            <person name="Yoshinaga Y."/>
            <person name="Zwiers L.-H."/>
            <person name="Turgeon B."/>
            <person name="Goodwin S."/>
            <person name="Spatafora J."/>
            <person name="Crous P."/>
            <person name="Grigoriev I."/>
        </authorList>
    </citation>
    <scope>NUCLEOTIDE SEQUENCE</scope>
    <source>
        <strain evidence="2 4">CBS 304.34</strain>
    </source>
</reference>
<evidence type="ECO:0000313" key="2">
    <source>
        <dbReference type="EMBL" id="KAF2815277.1"/>
    </source>
</evidence>
<feature type="domain" description="Heterokaryon incompatibility" evidence="1">
    <location>
        <begin position="1"/>
        <end position="84"/>
    </location>
</feature>
<dbReference type="Proteomes" id="UP000504636">
    <property type="component" value="Unplaced"/>
</dbReference>
<organism evidence="2">
    <name type="scientific">Mytilinidion resinicola</name>
    <dbReference type="NCBI Taxonomy" id="574789"/>
    <lineage>
        <taxon>Eukaryota</taxon>
        <taxon>Fungi</taxon>
        <taxon>Dikarya</taxon>
        <taxon>Ascomycota</taxon>
        <taxon>Pezizomycotina</taxon>
        <taxon>Dothideomycetes</taxon>
        <taxon>Pleosporomycetidae</taxon>
        <taxon>Mytilinidiales</taxon>
        <taxon>Mytilinidiaceae</taxon>
        <taxon>Mytilinidion</taxon>
    </lineage>
</organism>
<dbReference type="InterPro" id="IPR010730">
    <property type="entry name" value="HET"/>
</dbReference>
<evidence type="ECO:0000259" key="1">
    <source>
        <dbReference type="Pfam" id="PF06985"/>
    </source>
</evidence>
<dbReference type="EMBL" id="MU003694">
    <property type="protein sequence ID" value="KAF2815277.1"/>
    <property type="molecule type" value="Genomic_DNA"/>
</dbReference>
<reference evidence="4" key="3">
    <citation type="submission" date="2025-04" db="UniProtKB">
        <authorList>
            <consortium name="RefSeq"/>
        </authorList>
    </citation>
    <scope>IDENTIFICATION</scope>
    <source>
        <strain evidence="4">CBS 304.34</strain>
    </source>
</reference>
<dbReference type="Pfam" id="PF06985">
    <property type="entry name" value="HET"/>
    <property type="match status" value="1"/>
</dbReference>